<name>A0A0G0PTW6_9BACT</name>
<evidence type="ECO:0000313" key="2">
    <source>
        <dbReference type="Proteomes" id="UP000033881"/>
    </source>
</evidence>
<reference evidence="1 2" key="1">
    <citation type="journal article" date="2015" name="Nature">
        <title>rRNA introns, odd ribosomes, and small enigmatic genomes across a large radiation of phyla.</title>
        <authorList>
            <person name="Brown C.T."/>
            <person name="Hug L.A."/>
            <person name="Thomas B.C."/>
            <person name="Sharon I."/>
            <person name="Castelle C.J."/>
            <person name="Singh A."/>
            <person name="Wilkins M.J."/>
            <person name="Williams K.H."/>
            <person name="Banfield J.F."/>
        </authorList>
    </citation>
    <scope>NUCLEOTIDE SEQUENCE [LARGE SCALE GENOMIC DNA]</scope>
</reference>
<dbReference type="EMBL" id="LBWB01000003">
    <property type="protein sequence ID" value="KKR01620.1"/>
    <property type="molecule type" value="Genomic_DNA"/>
</dbReference>
<accession>A0A0G0PTW6</accession>
<sequence length="249" mass="28522">MELYGVNQTLSETQIEKVSRQCFGTIVTSRLYTRERFVVESVKLGCNRSIPADVLSKIKWAEPVVVADWQSQETELYGNHRRYVKPKDILARMDETKHCEVYAPKGCLIPFGYFTVDAVVPHGFTDDARERFNKTLDIVQFIDDTPTRVVRACGSYLMSGGCVVRDTIEQIVDKAENIAKLHSQKLKWFVSGRFHEINTTPVEGVKYGRGFYKLSLTIPKEIDGTIQTVRFLGEYSKRKYTSEKLDDVM</sequence>
<dbReference type="AlphaFoldDB" id="A0A0G0PTW6"/>
<dbReference type="STRING" id="1618574.UT24_C0003G0027"/>
<comment type="caution">
    <text evidence="1">The sequence shown here is derived from an EMBL/GenBank/DDBJ whole genome shotgun (WGS) entry which is preliminary data.</text>
</comment>
<organism evidence="1 2">
    <name type="scientific">Candidatus Woesebacteria bacterium GW2011_GWB1_39_12</name>
    <dbReference type="NCBI Taxonomy" id="1618574"/>
    <lineage>
        <taxon>Bacteria</taxon>
        <taxon>Candidatus Woeseibacteriota</taxon>
    </lineage>
</organism>
<dbReference type="Proteomes" id="UP000033881">
    <property type="component" value="Unassembled WGS sequence"/>
</dbReference>
<protein>
    <submittedName>
        <fullName evidence="1">Uncharacterized protein</fullName>
    </submittedName>
</protein>
<gene>
    <name evidence="1" type="ORF">UT24_C0003G0027</name>
</gene>
<proteinExistence type="predicted"/>
<evidence type="ECO:0000313" key="1">
    <source>
        <dbReference type="EMBL" id="KKR01620.1"/>
    </source>
</evidence>